<dbReference type="AlphaFoldDB" id="A0A7I8VAT1"/>
<dbReference type="Pfam" id="PF00860">
    <property type="entry name" value="Xan_ur_permease"/>
    <property type="match status" value="1"/>
</dbReference>
<proteinExistence type="inferred from homology"/>
<feature type="transmembrane region" description="Helical" evidence="6">
    <location>
        <begin position="412"/>
        <end position="431"/>
    </location>
</feature>
<dbReference type="EMBL" id="CAJFCJ010000002">
    <property type="protein sequence ID" value="CAD5112311.1"/>
    <property type="molecule type" value="Genomic_DNA"/>
</dbReference>
<name>A0A7I8VAT1_9ANNE</name>
<feature type="transmembrane region" description="Helical" evidence="6">
    <location>
        <begin position="384"/>
        <end position="406"/>
    </location>
</feature>
<evidence type="ECO:0000256" key="4">
    <source>
        <dbReference type="ARBA" id="ARBA00022989"/>
    </source>
</evidence>
<evidence type="ECO:0000313" key="8">
    <source>
        <dbReference type="Proteomes" id="UP000549394"/>
    </source>
</evidence>
<reference evidence="7 8" key="1">
    <citation type="submission" date="2020-08" db="EMBL/GenBank/DDBJ databases">
        <authorList>
            <person name="Hejnol A."/>
        </authorList>
    </citation>
    <scope>NUCLEOTIDE SEQUENCE [LARGE SCALE GENOMIC DNA]</scope>
</reference>
<evidence type="ECO:0000313" key="7">
    <source>
        <dbReference type="EMBL" id="CAD5112311.1"/>
    </source>
</evidence>
<comment type="subcellular location">
    <subcellularLocation>
        <location evidence="1">Membrane</location>
        <topology evidence="1">Multi-pass membrane protein</topology>
    </subcellularLocation>
</comment>
<comment type="caution">
    <text evidence="7">The sequence shown here is derived from an EMBL/GenBank/DDBJ whole genome shotgun (WGS) entry which is preliminary data.</text>
</comment>
<feature type="transmembrane region" description="Helical" evidence="6">
    <location>
        <begin position="144"/>
        <end position="165"/>
    </location>
</feature>
<evidence type="ECO:0000256" key="2">
    <source>
        <dbReference type="ARBA" id="ARBA00008821"/>
    </source>
</evidence>
<gene>
    <name evidence="7" type="ORF">DGYR_LOCUS1482</name>
</gene>
<feature type="transmembrane region" description="Helical" evidence="6">
    <location>
        <begin position="196"/>
        <end position="216"/>
    </location>
</feature>
<dbReference type="InterPro" id="IPR006043">
    <property type="entry name" value="NCS2"/>
</dbReference>
<evidence type="ECO:0000256" key="6">
    <source>
        <dbReference type="SAM" id="Phobius"/>
    </source>
</evidence>
<dbReference type="OrthoDB" id="1641903at2759"/>
<feature type="transmembrane region" description="Helical" evidence="6">
    <location>
        <begin position="443"/>
        <end position="461"/>
    </location>
</feature>
<keyword evidence="5 6" id="KW-0472">Membrane</keyword>
<dbReference type="GO" id="GO:0016020">
    <property type="term" value="C:membrane"/>
    <property type="evidence" value="ECO:0007669"/>
    <property type="project" value="UniProtKB-SubCell"/>
</dbReference>
<accession>A0A7I8VAT1</accession>
<feature type="transmembrane region" description="Helical" evidence="6">
    <location>
        <begin position="236"/>
        <end position="258"/>
    </location>
</feature>
<evidence type="ECO:0000256" key="1">
    <source>
        <dbReference type="ARBA" id="ARBA00004141"/>
    </source>
</evidence>
<feature type="transmembrane region" description="Helical" evidence="6">
    <location>
        <begin position="473"/>
        <end position="496"/>
    </location>
</feature>
<dbReference type="Proteomes" id="UP000549394">
    <property type="component" value="Unassembled WGS sequence"/>
</dbReference>
<evidence type="ECO:0000256" key="5">
    <source>
        <dbReference type="ARBA" id="ARBA00023136"/>
    </source>
</evidence>
<dbReference type="GO" id="GO:0022857">
    <property type="term" value="F:transmembrane transporter activity"/>
    <property type="evidence" value="ECO:0007669"/>
    <property type="project" value="InterPro"/>
</dbReference>
<comment type="similarity">
    <text evidence="2">Belongs to the nucleobase:cation symporter-2 (NCS2) (TC 2.A.40) family.</text>
</comment>
<organism evidence="7 8">
    <name type="scientific">Dimorphilus gyrociliatus</name>
    <dbReference type="NCBI Taxonomy" id="2664684"/>
    <lineage>
        <taxon>Eukaryota</taxon>
        <taxon>Metazoa</taxon>
        <taxon>Spiralia</taxon>
        <taxon>Lophotrochozoa</taxon>
        <taxon>Annelida</taxon>
        <taxon>Polychaeta</taxon>
        <taxon>Polychaeta incertae sedis</taxon>
        <taxon>Dinophilidae</taxon>
        <taxon>Dimorphilus</taxon>
    </lineage>
</organism>
<dbReference type="PANTHER" id="PTHR11119">
    <property type="entry name" value="XANTHINE-URACIL / VITAMIN C PERMEASE FAMILY MEMBER"/>
    <property type="match status" value="1"/>
</dbReference>
<feature type="transmembrane region" description="Helical" evidence="6">
    <location>
        <begin position="25"/>
        <end position="50"/>
    </location>
</feature>
<protein>
    <submittedName>
        <fullName evidence="7">DgyrCDS1537</fullName>
    </submittedName>
</protein>
<keyword evidence="4 6" id="KW-1133">Transmembrane helix</keyword>
<keyword evidence="8" id="KW-1185">Reference proteome</keyword>
<evidence type="ECO:0000256" key="3">
    <source>
        <dbReference type="ARBA" id="ARBA00022692"/>
    </source>
</evidence>
<keyword evidence="3 6" id="KW-0812">Transmembrane</keyword>
<sequence length="612" mass="66721">MEEADNESRSSGNKLLYYVNDTPPWYLSILLGLQHYLTMFGATIVVPLVLAQSLCYDHDNVAKAEILSTIFFVSGLSTLLQTTFGTRLPIVQGATFSFLIPTQALFSKCPTIPTNNGTLISTPSVPESSDDVEWKIRMRELQGAIIVASLFEVFLGFTGLIGGIIKFIGPLVIAPTITLVGLSLFEAAFNFSSQHWWIALLTVVSIIIFSQIIHNLDVRIPAYTRDGGCYIGRFPLFKSFPVLLGIAISWILCAILTATDVFPNDKDKWGYAARTDTKIDVLTNTKWFRFPYPGQWGRPTVTVKGVFGILAGVLASAVESIGDYYACARLSGAPPPPPHAVNRGIGIEGISCVLAGLWGSGNGTTSYSENIGAIGLTKVASRRVVQCGALFMLLFSLVGKFGAVFVTIPDPIIGGLFCVTFGMITAIGLSNLQFVDLNSSRNLFVIGFSIFSALTISKWMANNRSSIKTGEEVIDQIFVVLLSTSMFVGGFVAFILDNILPGSRKERGMTTWLESAESSSNVNNDNDEIYDLPEIPFLSKYLRCCGLSTRKYLPFCPGFQGLNVCGKRSCPSVCRCYKKNDFEINENGKSNAGFVDVEKENNSTKNISVTKV</sequence>
<feature type="transmembrane region" description="Helical" evidence="6">
    <location>
        <begin position="171"/>
        <end position="189"/>
    </location>
</feature>